<dbReference type="InterPro" id="IPR008651">
    <property type="entry name" value="Uncharacterised_HicB"/>
</dbReference>
<proteinExistence type="predicted"/>
<sequence>MNDILQYKNYYASVQFNATDEVFYGKVLGINDLVSFEGASVQELKKSFEEAVEDYLETCAEIGKEPDKTYKGTFNVRVPSTLHKEAALYAAIHNITLNEFVKVALSYTLDHKKEIDNTIDGKQDSLLEHA</sequence>
<dbReference type="InterPro" id="IPR010985">
    <property type="entry name" value="Ribbon_hlx_hlx"/>
</dbReference>
<gene>
    <name evidence="1" type="ORF">ACFQZI_12395</name>
</gene>
<keyword evidence="2" id="KW-1185">Reference proteome</keyword>
<comment type="caution">
    <text evidence="1">The sequence shown here is derived from an EMBL/GenBank/DDBJ whole genome shotgun (WGS) entry which is preliminary data.</text>
</comment>
<organism evidence="1 2">
    <name type="scientific">Mucilaginibacter lutimaris</name>
    <dbReference type="NCBI Taxonomy" id="931629"/>
    <lineage>
        <taxon>Bacteria</taxon>
        <taxon>Pseudomonadati</taxon>
        <taxon>Bacteroidota</taxon>
        <taxon>Sphingobacteriia</taxon>
        <taxon>Sphingobacteriales</taxon>
        <taxon>Sphingobacteriaceae</taxon>
        <taxon>Mucilaginibacter</taxon>
    </lineage>
</organism>
<accession>A0ABW2ZHE7</accession>
<evidence type="ECO:0000313" key="1">
    <source>
        <dbReference type="EMBL" id="MFD0765655.1"/>
    </source>
</evidence>
<dbReference type="InterPro" id="IPR035069">
    <property type="entry name" value="TTHA1013/TTHA0281-like"/>
</dbReference>
<dbReference type="Proteomes" id="UP001597073">
    <property type="component" value="Unassembled WGS sequence"/>
</dbReference>
<protein>
    <submittedName>
        <fullName evidence="1">Type II toxin-antitoxin system HicB family antitoxin</fullName>
    </submittedName>
</protein>
<dbReference type="SUPFAM" id="SSF143100">
    <property type="entry name" value="TTHA1013/TTHA0281-like"/>
    <property type="match status" value="1"/>
</dbReference>
<reference evidence="2" key="1">
    <citation type="journal article" date="2019" name="Int. J. Syst. Evol. Microbiol.">
        <title>The Global Catalogue of Microorganisms (GCM) 10K type strain sequencing project: providing services to taxonomists for standard genome sequencing and annotation.</title>
        <authorList>
            <consortium name="The Broad Institute Genomics Platform"/>
            <consortium name="The Broad Institute Genome Sequencing Center for Infectious Disease"/>
            <person name="Wu L."/>
            <person name="Ma J."/>
        </authorList>
    </citation>
    <scope>NUCLEOTIDE SEQUENCE [LARGE SCALE GENOMIC DNA]</scope>
    <source>
        <strain evidence="2">CCUG 60742</strain>
    </source>
</reference>
<dbReference type="SUPFAM" id="SSF47598">
    <property type="entry name" value="Ribbon-helix-helix"/>
    <property type="match status" value="1"/>
</dbReference>
<dbReference type="Pfam" id="PF05534">
    <property type="entry name" value="HicB"/>
    <property type="match status" value="1"/>
</dbReference>
<name>A0ABW2ZHE7_9SPHI</name>
<dbReference type="EMBL" id="JBHTIA010000008">
    <property type="protein sequence ID" value="MFD0765655.1"/>
    <property type="molecule type" value="Genomic_DNA"/>
</dbReference>
<dbReference type="RefSeq" id="WP_377142874.1">
    <property type="nucleotide sequence ID" value="NZ_JBHTIA010000008.1"/>
</dbReference>
<evidence type="ECO:0000313" key="2">
    <source>
        <dbReference type="Proteomes" id="UP001597073"/>
    </source>
</evidence>